<proteinExistence type="predicted"/>
<dbReference type="AlphaFoldDB" id="A0AAV3QJE0"/>
<accession>A0AAV3QJE0</accession>
<sequence>MKKRKKSLLARSIGKEKIQKVESASSPASKVVEDTSIEEIFFHIDDDKRLNLDRKLIKTIEQKNFMDSAILDSCSGAMNISELKAKTRRPSLMSSITTATQSPGYKDDCSELDCIGWFVDMIDQPSYNHLKSDNFLRKELEYIFLSLHYNNHFSGK</sequence>
<dbReference type="Proteomes" id="UP001454036">
    <property type="component" value="Unassembled WGS sequence"/>
</dbReference>
<name>A0AAV3QJE0_LITER</name>
<evidence type="ECO:0000313" key="2">
    <source>
        <dbReference type="Proteomes" id="UP001454036"/>
    </source>
</evidence>
<reference evidence="1 2" key="1">
    <citation type="submission" date="2024-01" db="EMBL/GenBank/DDBJ databases">
        <title>The complete chloroplast genome sequence of Lithospermum erythrorhizon: insights into the phylogenetic relationship among Boraginaceae species and the maternal lineages of purple gromwells.</title>
        <authorList>
            <person name="Okada T."/>
            <person name="Watanabe K."/>
        </authorList>
    </citation>
    <scope>NUCLEOTIDE SEQUENCE [LARGE SCALE GENOMIC DNA]</scope>
</reference>
<gene>
    <name evidence="1" type="ORF">LIER_19892</name>
</gene>
<protein>
    <submittedName>
        <fullName evidence="1">Uncharacterized protein</fullName>
    </submittedName>
</protein>
<keyword evidence="2" id="KW-1185">Reference proteome</keyword>
<organism evidence="1 2">
    <name type="scientific">Lithospermum erythrorhizon</name>
    <name type="common">Purple gromwell</name>
    <name type="synonym">Lithospermum officinale var. erythrorhizon</name>
    <dbReference type="NCBI Taxonomy" id="34254"/>
    <lineage>
        <taxon>Eukaryota</taxon>
        <taxon>Viridiplantae</taxon>
        <taxon>Streptophyta</taxon>
        <taxon>Embryophyta</taxon>
        <taxon>Tracheophyta</taxon>
        <taxon>Spermatophyta</taxon>
        <taxon>Magnoliopsida</taxon>
        <taxon>eudicotyledons</taxon>
        <taxon>Gunneridae</taxon>
        <taxon>Pentapetalae</taxon>
        <taxon>asterids</taxon>
        <taxon>lamiids</taxon>
        <taxon>Boraginales</taxon>
        <taxon>Boraginaceae</taxon>
        <taxon>Boraginoideae</taxon>
        <taxon>Lithospermeae</taxon>
        <taxon>Lithospermum</taxon>
    </lineage>
</organism>
<evidence type="ECO:0000313" key="1">
    <source>
        <dbReference type="EMBL" id="GAA0164197.1"/>
    </source>
</evidence>
<dbReference type="EMBL" id="BAABME010004978">
    <property type="protein sequence ID" value="GAA0164197.1"/>
    <property type="molecule type" value="Genomic_DNA"/>
</dbReference>
<comment type="caution">
    <text evidence="1">The sequence shown here is derived from an EMBL/GenBank/DDBJ whole genome shotgun (WGS) entry which is preliminary data.</text>
</comment>